<proteinExistence type="inferred from homology"/>
<organism evidence="9 10">
    <name type="scientific">Microbulbifer harenosus</name>
    <dbReference type="NCBI Taxonomy" id="2576840"/>
    <lineage>
        <taxon>Bacteria</taxon>
        <taxon>Pseudomonadati</taxon>
        <taxon>Pseudomonadota</taxon>
        <taxon>Gammaproteobacteria</taxon>
        <taxon>Cellvibrionales</taxon>
        <taxon>Microbulbiferaceae</taxon>
        <taxon>Microbulbifer</taxon>
    </lineage>
</organism>
<feature type="transmembrane region" description="Helical" evidence="7">
    <location>
        <begin position="398"/>
        <end position="422"/>
    </location>
</feature>
<evidence type="ECO:0000256" key="4">
    <source>
        <dbReference type="ARBA" id="ARBA00022692"/>
    </source>
</evidence>
<evidence type="ECO:0000256" key="1">
    <source>
        <dbReference type="ARBA" id="ARBA00004141"/>
    </source>
</evidence>
<dbReference type="PROSITE" id="PS50850">
    <property type="entry name" value="MFS"/>
    <property type="match status" value="1"/>
</dbReference>
<protein>
    <submittedName>
        <fullName evidence="9">MFS transporter</fullName>
    </submittedName>
</protein>
<feature type="transmembrane region" description="Helical" evidence="7">
    <location>
        <begin position="12"/>
        <end position="31"/>
    </location>
</feature>
<dbReference type="Gene3D" id="1.20.1250.20">
    <property type="entry name" value="MFS general substrate transporter like domains"/>
    <property type="match status" value="1"/>
</dbReference>
<reference evidence="9 10" key="1">
    <citation type="submission" date="2019-05" db="EMBL/GenBank/DDBJ databases">
        <title>Microbulbifer harenosus sp. nov., an alginate-degrading bacterium isolated from coastal sand.</title>
        <authorList>
            <person name="Huang H."/>
            <person name="Mo K."/>
            <person name="Bao S."/>
        </authorList>
    </citation>
    <scope>NUCLEOTIDE SEQUENCE [LARGE SCALE GENOMIC DNA]</scope>
    <source>
        <strain evidence="9 10">HB161719</strain>
    </source>
</reference>
<feature type="transmembrane region" description="Helical" evidence="7">
    <location>
        <begin position="189"/>
        <end position="209"/>
    </location>
</feature>
<feature type="transmembrane region" description="Helical" evidence="7">
    <location>
        <begin position="331"/>
        <end position="352"/>
    </location>
</feature>
<evidence type="ECO:0000256" key="7">
    <source>
        <dbReference type="SAM" id="Phobius"/>
    </source>
</evidence>
<dbReference type="Pfam" id="PF07690">
    <property type="entry name" value="MFS_1"/>
    <property type="match status" value="1"/>
</dbReference>
<dbReference type="InterPro" id="IPR011701">
    <property type="entry name" value="MFS"/>
</dbReference>
<feature type="transmembrane region" description="Helical" evidence="7">
    <location>
        <begin position="135"/>
        <end position="157"/>
    </location>
</feature>
<feature type="transmembrane region" description="Helical" evidence="7">
    <location>
        <begin position="489"/>
        <end position="508"/>
    </location>
</feature>
<feature type="domain" description="Major facilitator superfamily (MFS) profile" evidence="8">
    <location>
        <begin position="99"/>
        <end position="515"/>
    </location>
</feature>
<dbReference type="PROSITE" id="PS51257">
    <property type="entry name" value="PROKAR_LIPOPROTEIN"/>
    <property type="match status" value="1"/>
</dbReference>
<comment type="similarity">
    <text evidence="2">Belongs to the major facilitator superfamily. Sugar transporter (TC 2.A.1.1) family.</text>
</comment>
<feature type="transmembrane region" description="Helical" evidence="7">
    <location>
        <begin position="51"/>
        <end position="70"/>
    </location>
</feature>
<sequence length="548" mass="57531">MSTRGISFHHPFAFWLGCAGITAGVLAHIPMFMHAAHMHYHMAGMPMDTTMLVGMGLIPLGLVLATYGLMPRMSDLVSPGDVQFHVADRLPLNCEHWKLVLVLVVTVAVDVMKPATLGFVMPGMTEEYEITSKSAGTLALVALTGTTLGSVMWGLVADRFGRRAAVLLGALMFIGTAICGAMPSFEWNLIMCFLMGLSAGGLLPITFALMAETIPAAHRGWLLVALGGVGTAGGYLLASGAAALLEPMFSWRILWMLGLPTGLLVIFLNRYIPESPRYLAGRGMAGEARAVLARFAGQGGQRGSAVSADVVEETVPAQAPGGIRQLLSGSYGAITLGLVAAGLAWGLVNFGFLLWLPTNLRELGIAENADALLARSATIALPGVLLVIWLYHRWSSIYTLATFIAFTAIALLAFSLCLWFGFHALWTIAAVTALLLVSASGVIAMLIPYAAEIYPVHLRGTGAGLVAASSKAGGILGAGVGVLGLFENMALAALVIALPLLAAAAGLWRNGIDTRGLRLEDIGQLLAMRKRRTGARLESGTGAEEASA</sequence>
<dbReference type="PROSITE" id="PS00217">
    <property type="entry name" value="SUGAR_TRANSPORT_2"/>
    <property type="match status" value="1"/>
</dbReference>
<dbReference type="EMBL" id="VANI01000020">
    <property type="protein sequence ID" value="TLM74789.1"/>
    <property type="molecule type" value="Genomic_DNA"/>
</dbReference>
<feature type="transmembrane region" description="Helical" evidence="7">
    <location>
        <begin position="99"/>
        <end position="123"/>
    </location>
</feature>
<dbReference type="InterPro" id="IPR036259">
    <property type="entry name" value="MFS_trans_sf"/>
</dbReference>
<dbReference type="PANTHER" id="PTHR23511:SF34">
    <property type="entry name" value="SYNAPTIC VESICLE GLYCOPROTEIN 2"/>
    <property type="match status" value="1"/>
</dbReference>
<evidence type="ECO:0000256" key="6">
    <source>
        <dbReference type="ARBA" id="ARBA00023136"/>
    </source>
</evidence>
<evidence type="ECO:0000313" key="9">
    <source>
        <dbReference type="EMBL" id="TLM74789.1"/>
    </source>
</evidence>
<evidence type="ECO:0000259" key="8">
    <source>
        <dbReference type="PROSITE" id="PS50850"/>
    </source>
</evidence>
<feature type="transmembrane region" description="Helical" evidence="7">
    <location>
        <begin position="221"/>
        <end position="245"/>
    </location>
</feature>
<keyword evidence="4 7" id="KW-0812">Transmembrane</keyword>
<dbReference type="InterPro" id="IPR020846">
    <property type="entry name" value="MFS_dom"/>
</dbReference>
<feature type="transmembrane region" description="Helical" evidence="7">
    <location>
        <begin position="463"/>
        <end position="483"/>
    </location>
</feature>
<keyword evidence="5 7" id="KW-1133">Transmembrane helix</keyword>
<dbReference type="InterPro" id="IPR005829">
    <property type="entry name" value="Sugar_transporter_CS"/>
</dbReference>
<name>A0ABY2UDN7_9GAMM</name>
<dbReference type="RefSeq" id="WP_138236999.1">
    <property type="nucleotide sequence ID" value="NZ_CP185860.1"/>
</dbReference>
<accession>A0ABY2UDN7</accession>
<gene>
    <name evidence="9" type="ORF">FDY93_17115</name>
</gene>
<keyword evidence="3" id="KW-0813">Transport</keyword>
<feature type="transmembrane region" description="Helical" evidence="7">
    <location>
        <begin position="251"/>
        <end position="272"/>
    </location>
</feature>
<dbReference type="SUPFAM" id="SSF103473">
    <property type="entry name" value="MFS general substrate transporter"/>
    <property type="match status" value="1"/>
</dbReference>
<feature type="transmembrane region" description="Helical" evidence="7">
    <location>
        <begin position="372"/>
        <end position="391"/>
    </location>
</feature>
<feature type="transmembrane region" description="Helical" evidence="7">
    <location>
        <begin position="164"/>
        <end position="183"/>
    </location>
</feature>
<comment type="subcellular location">
    <subcellularLocation>
        <location evidence="1">Membrane</location>
        <topology evidence="1">Multi-pass membrane protein</topology>
    </subcellularLocation>
</comment>
<evidence type="ECO:0000256" key="3">
    <source>
        <dbReference type="ARBA" id="ARBA00022448"/>
    </source>
</evidence>
<dbReference type="PANTHER" id="PTHR23511">
    <property type="entry name" value="SYNAPTIC VESICLE GLYCOPROTEIN 2"/>
    <property type="match status" value="1"/>
</dbReference>
<dbReference type="Proteomes" id="UP000306791">
    <property type="component" value="Unassembled WGS sequence"/>
</dbReference>
<keyword evidence="6 7" id="KW-0472">Membrane</keyword>
<evidence type="ECO:0000256" key="2">
    <source>
        <dbReference type="ARBA" id="ARBA00010992"/>
    </source>
</evidence>
<keyword evidence="10" id="KW-1185">Reference proteome</keyword>
<evidence type="ECO:0000313" key="10">
    <source>
        <dbReference type="Proteomes" id="UP000306791"/>
    </source>
</evidence>
<comment type="caution">
    <text evidence="9">The sequence shown here is derived from an EMBL/GenBank/DDBJ whole genome shotgun (WGS) entry which is preliminary data.</text>
</comment>
<feature type="transmembrane region" description="Helical" evidence="7">
    <location>
        <begin position="428"/>
        <end position="451"/>
    </location>
</feature>
<evidence type="ECO:0000256" key="5">
    <source>
        <dbReference type="ARBA" id="ARBA00022989"/>
    </source>
</evidence>